<organism evidence="3 4">
    <name type="scientific">Guptibacillus hwajinpoensis</name>
    <dbReference type="NCBI Taxonomy" id="208199"/>
    <lineage>
        <taxon>Bacteria</taxon>
        <taxon>Bacillati</taxon>
        <taxon>Bacillota</taxon>
        <taxon>Bacilli</taxon>
        <taxon>Bacillales</taxon>
        <taxon>Guptibacillaceae</taxon>
        <taxon>Guptibacillus</taxon>
    </lineage>
</organism>
<dbReference type="Proteomes" id="UP000447833">
    <property type="component" value="Unassembled WGS sequence"/>
</dbReference>
<protein>
    <submittedName>
        <fullName evidence="3">Phenylacetate-CoA oxygenase subunit PaaJ</fullName>
    </submittedName>
</protein>
<dbReference type="RefSeq" id="WP_160920984.1">
    <property type="nucleotide sequence ID" value="NZ_WMEY01000008.1"/>
</dbReference>
<dbReference type="InterPro" id="IPR052339">
    <property type="entry name" value="Fe-S_Maturation_MIP18"/>
</dbReference>
<evidence type="ECO:0000313" key="3">
    <source>
        <dbReference type="EMBL" id="MYL65524.1"/>
    </source>
</evidence>
<sequence>MILKEKVMKVLDTVKDPEIPVVSVVDLGMIHNVSVHNDRVTIEVMPTFSGCPALEIIKRNIELAVESIPEVNSLSVAFIRHPIWTTELVSEKGKQELKKFGIAPPEDRVEGEWHVPCPYCESVYTTMDNIFGPAACRSILYCKSCKNPFEAMKPVSS</sequence>
<name>A0A845F457_9BACL</name>
<dbReference type="Gene3D" id="3.30.300.130">
    <property type="entry name" value="Fe-S cluster assembly (FSCA)"/>
    <property type="match status" value="1"/>
</dbReference>
<dbReference type="NCBIfam" id="TIGR02159">
    <property type="entry name" value="PA_CoA_Oxy4"/>
    <property type="match status" value="1"/>
</dbReference>
<dbReference type="InterPro" id="IPR034904">
    <property type="entry name" value="FSCA_dom_sf"/>
</dbReference>
<dbReference type="InterPro" id="IPR002744">
    <property type="entry name" value="MIP18-like"/>
</dbReference>
<evidence type="ECO:0000259" key="2">
    <source>
        <dbReference type="Pfam" id="PF23451"/>
    </source>
</evidence>
<dbReference type="Pfam" id="PF01883">
    <property type="entry name" value="FeS_assembly_P"/>
    <property type="match status" value="1"/>
</dbReference>
<feature type="domain" description="PaaD zinc beta ribbon" evidence="2">
    <location>
        <begin position="104"/>
        <end position="153"/>
    </location>
</feature>
<comment type="caution">
    <text evidence="3">The sequence shown here is derived from an EMBL/GenBank/DDBJ whole genome shotgun (WGS) entry which is preliminary data.</text>
</comment>
<dbReference type="AlphaFoldDB" id="A0A845F457"/>
<dbReference type="EMBL" id="WMEY01000008">
    <property type="protein sequence ID" value="MYL65524.1"/>
    <property type="molecule type" value="Genomic_DNA"/>
</dbReference>
<dbReference type="InterPro" id="IPR011883">
    <property type="entry name" value="PaaD-like"/>
</dbReference>
<dbReference type="InterPro" id="IPR056572">
    <property type="entry name" value="Zn_ribbon_PaaD"/>
</dbReference>
<evidence type="ECO:0000313" key="4">
    <source>
        <dbReference type="Proteomes" id="UP000447833"/>
    </source>
</evidence>
<accession>A0A845F457</accession>
<proteinExistence type="predicted"/>
<feature type="domain" description="MIP18 family-like" evidence="1">
    <location>
        <begin position="4"/>
        <end position="75"/>
    </location>
</feature>
<reference evidence="3 4" key="1">
    <citation type="submission" date="2019-11" db="EMBL/GenBank/DDBJ databases">
        <title>Genome sequences of 17 halophilic strains isolated from different environments.</title>
        <authorList>
            <person name="Furrow R.E."/>
        </authorList>
    </citation>
    <scope>NUCLEOTIDE SEQUENCE [LARGE SCALE GENOMIC DNA]</scope>
    <source>
        <strain evidence="3 4">22506_14_FS</strain>
    </source>
</reference>
<evidence type="ECO:0000259" key="1">
    <source>
        <dbReference type="Pfam" id="PF01883"/>
    </source>
</evidence>
<gene>
    <name evidence="3" type="primary">paaJ</name>
    <name evidence="3" type="ORF">GLW07_19380</name>
</gene>
<dbReference type="Pfam" id="PF23451">
    <property type="entry name" value="Zn_ribbon_PaaD"/>
    <property type="match status" value="1"/>
</dbReference>
<dbReference type="PANTHER" id="PTHR42831:SF3">
    <property type="entry name" value="1,2-PHENYLACETYL-COA EPOXIDASE, SUBUNIT D-RELATED"/>
    <property type="match status" value="1"/>
</dbReference>
<dbReference type="PANTHER" id="PTHR42831">
    <property type="entry name" value="FE-S PROTEIN MATURATION AUXILIARY FACTOR YITW"/>
    <property type="match status" value="1"/>
</dbReference>
<dbReference type="SUPFAM" id="SSF117916">
    <property type="entry name" value="Fe-S cluster assembly (FSCA) domain-like"/>
    <property type="match status" value="1"/>
</dbReference>